<feature type="transmembrane region" description="Helical" evidence="1">
    <location>
        <begin position="132"/>
        <end position="161"/>
    </location>
</feature>
<proteinExistence type="predicted"/>
<evidence type="ECO:0000313" key="3">
    <source>
        <dbReference type="Proteomes" id="UP001521150"/>
    </source>
</evidence>
<feature type="transmembrane region" description="Helical" evidence="1">
    <location>
        <begin position="661"/>
        <end position="680"/>
    </location>
</feature>
<organism evidence="2 3">
    <name type="scientific">Kibdelosporangium philippinense</name>
    <dbReference type="NCBI Taxonomy" id="211113"/>
    <lineage>
        <taxon>Bacteria</taxon>
        <taxon>Bacillati</taxon>
        <taxon>Actinomycetota</taxon>
        <taxon>Actinomycetes</taxon>
        <taxon>Pseudonocardiales</taxon>
        <taxon>Pseudonocardiaceae</taxon>
        <taxon>Kibdelosporangium</taxon>
    </lineage>
</organism>
<reference evidence="2 3" key="1">
    <citation type="submission" date="2021-12" db="EMBL/GenBank/DDBJ databases">
        <title>Genome sequence of Kibdelosporangium philippinense ATCC 49844.</title>
        <authorList>
            <person name="Fedorov E.A."/>
            <person name="Omeragic M."/>
            <person name="Shalygina K.F."/>
            <person name="Maclea K.S."/>
        </authorList>
    </citation>
    <scope>NUCLEOTIDE SEQUENCE [LARGE SCALE GENOMIC DNA]</scope>
    <source>
        <strain evidence="2 3">ATCC 49844</strain>
    </source>
</reference>
<feature type="transmembrane region" description="Helical" evidence="1">
    <location>
        <begin position="396"/>
        <end position="415"/>
    </location>
</feature>
<feature type="transmembrane region" description="Helical" evidence="1">
    <location>
        <begin position="422"/>
        <end position="441"/>
    </location>
</feature>
<accession>A0ABS8Z3K5</accession>
<feature type="transmembrane region" description="Helical" evidence="1">
    <location>
        <begin position="181"/>
        <end position="205"/>
    </location>
</feature>
<keyword evidence="3" id="KW-1185">Reference proteome</keyword>
<evidence type="ECO:0000256" key="1">
    <source>
        <dbReference type="SAM" id="Phobius"/>
    </source>
</evidence>
<gene>
    <name evidence="2" type="ORF">LWC34_06000</name>
</gene>
<dbReference type="EMBL" id="JAJVCN010000001">
    <property type="protein sequence ID" value="MCE7002385.1"/>
    <property type="molecule type" value="Genomic_DNA"/>
</dbReference>
<feature type="transmembrane region" description="Helical" evidence="1">
    <location>
        <begin position="217"/>
        <end position="241"/>
    </location>
</feature>
<evidence type="ECO:0008006" key="4">
    <source>
        <dbReference type="Google" id="ProtNLM"/>
    </source>
</evidence>
<protein>
    <recommendedName>
        <fullName evidence="4">YfhO family protein</fullName>
    </recommendedName>
</protein>
<sequence length="700" mass="75918">MSSLLNRRWVPPAILCVLVAVLAMVPFARAHLFYLADDSAAQFAPMWHRIGERLLSGTHPLLDLDSWQGGNLAGEALFGLWNPVNLADYLLVTRFDDLALAAAVVKTQFLVILALGVYLLCREFGASRWAAFALGFALPFSGFILFFQASTWAAGLMTFAWVPWVWWSGRKAAARTLRPVWAFVFGALCITAGNPYGVLAILAIYIGLYAEFRKLRVVLIGLSVLAVVPLVFLPLIGAASVGSRGGMVLYNSGMLQPGIGDLLAMSMPGHSPLMKVFDPSDIRFHVPATYFAWFAVPVLAWLDWTVLRRRKRELISAFVVSGVYLAFCLAPSNLWMFRWPLRNIEVFLLGLSVLLAVLLSGGLRTDHLRRRAAITGGALLASTYLSVASYPKVAVHHVIGALLLAGLTALLILAAQRGNSRWMAGVLTAGTAVVLVVQTTWSPVNVSVTQIYPTPTVHVPYVGTVAQIADVAKEPRDRFRFGNGYAAAGVPSLMAYTGIAFLKYENALCVNHRQTCAEGYTRLFTPVLGDLTIADLTRVETVVVQRALVNAPQPQPGWHVESSDDEAIVLRRDKPIPFPDGRVSAWSSNLTVLEDTMDGARSERVRFHGAGTLTFARLNWPGYRAEINGKPVPVRDGPAGLLTVDVPVEGELKLTWAPPGLPAGIVCALLGLALACGLGLRQRWSSRTTSGATSRANAVT</sequence>
<keyword evidence="1" id="KW-0812">Transmembrane</keyword>
<feature type="transmembrane region" description="Helical" evidence="1">
    <location>
        <begin position="372"/>
        <end position="390"/>
    </location>
</feature>
<feature type="transmembrane region" description="Helical" evidence="1">
    <location>
        <begin position="98"/>
        <end position="120"/>
    </location>
</feature>
<dbReference type="Proteomes" id="UP001521150">
    <property type="component" value="Unassembled WGS sequence"/>
</dbReference>
<name>A0ABS8Z3K5_9PSEU</name>
<feature type="transmembrane region" description="Helical" evidence="1">
    <location>
        <begin position="346"/>
        <end position="365"/>
    </location>
</feature>
<keyword evidence="1" id="KW-0472">Membrane</keyword>
<comment type="caution">
    <text evidence="2">The sequence shown here is derived from an EMBL/GenBank/DDBJ whole genome shotgun (WGS) entry which is preliminary data.</text>
</comment>
<feature type="transmembrane region" description="Helical" evidence="1">
    <location>
        <begin position="282"/>
        <end position="302"/>
    </location>
</feature>
<evidence type="ECO:0000313" key="2">
    <source>
        <dbReference type="EMBL" id="MCE7002385.1"/>
    </source>
</evidence>
<dbReference type="RefSeq" id="WP_233723466.1">
    <property type="nucleotide sequence ID" value="NZ_JAJVCN010000001.1"/>
</dbReference>
<keyword evidence="1" id="KW-1133">Transmembrane helix</keyword>
<feature type="transmembrane region" description="Helical" evidence="1">
    <location>
        <begin position="314"/>
        <end position="334"/>
    </location>
</feature>